<evidence type="ECO:0000256" key="7">
    <source>
        <dbReference type="ARBA" id="ARBA00022840"/>
    </source>
</evidence>
<evidence type="ECO:0000256" key="2">
    <source>
        <dbReference type="ARBA" id="ARBA00003213"/>
    </source>
</evidence>
<organism evidence="14 15">
    <name type="scientific">Candidatus Zambryskibacteria bacterium RIFCSPLOWO2_12_FULL_39_16</name>
    <dbReference type="NCBI Taxonomy" id="1802775"/>
    <lineage>
        <taxon>Bacteria</taxon>
        <taxon>Candidatus Zambryskiibacteriota</taxon>
    </lineage>
</organism>
<evidence type="ECO:0000256" key="9">
    <source>
        <dbReference type="ARBA" id="ARBA00049563"/>
    </source>
</evidence>
<dbReference type="GO" id="GO:0006400">
    <property type="term" value="P:tRNA modification"/>
    <property type="evidence" value="ECO:0007669"/>
    <property type="project" value="TreeGrafter"/>
</dbReference>
<proteinExistence type="inferred from homology"/>
<comment type="catalytic activity">
    <reaction evidence="9 10 11">
        <text>adenosine(37) in tRNA + dimethylallyl diphosphate = N(6)-dimethylallyladenosine(37) in tRNA + diphosphate</text>
        <dbReference type="Rhea" id="RHEA:26482"/>
        <dbReference type="Rhea" id="RHEA-COMP:10162"/>
        <dbReference type="Rhea" id="RHEA-COMP:10375"/>
        <dbReference type="ChEBI" id="CHEBI:33019"/>
        <dbReference type="ChEBI" id="CHEBI:57623"/>
        <dbReference type="ChEBI" id="CHEBI:74411"/>
        <dbReference type="ChEBI" id="CHEBI:74415"/>
        <dbReference type="EC" id="2.5.1.75"/>
    </reaction>
</comment>
<dbReference type="EMBL" id="MHWS01000002">
    <property type="protein sequence ID" value="OHB12885.1"/>
    <property type="molecule type" value="Genomic_DNA"/>
</dbReference>
<evidence type="ECO:0000256" key="5">
    <source>
        <dbReference type="ARBA" id="ARBA00022694"/>
    </source>
</evidence>
<dbReference type="HAMAP" id="MF_00185">
    <property type="entry name" value="IPP_trans"/>
    <property type="match status" value="1"/>
</dbReference>
<dbReference type="NCBIfam" id="TIGR00174">
    <property type="entry name" value="miaA"/>
    <property type="match status" value="1"/>
</dbReference>
<dbReference type="EC" id="2.5.1.75" evidence="10"/>
<dbReference type="Proteomes" id="UP000177276">
    <property type="component" value="Unassembled WGS sequence"/>
</dbReference>
<reference evidence="14 15" key="1">
    <citation type="journal article" date="2016" name="Nat. Commun.">
        <title>Thousands of microbial genomes shed light on interconnected biogeochemical processes in an aquifer system.</title>
        <authorList>
            <person name="Anantharaman K."/>
            <person name="Brown C.T."/>
            <person name="Hug L.A."/>
            <person name="Sharon I."/>
            <person name="Castelle C.J."/>
            <person name="Probst A.J."/>
            <person name="Thomas B.C."/>
            <person name="Singh A."/>
            <person name="Wilkins M.J."/>
            <person name="Karaoz U."/>
            <person name="Brodie E.L."/>
            <person name="Williams K.H."/>
            <person name="Hubbard S.S."/>
            <person name="Banfield J.F."/>
        </authorList>
    </citation>
    <scope>NUCLEOTIDE SEQUENCE [LARGE SCALE GENOMIC DNA]</scope>
</reference>
<keyword evidence="8 10" id="KW-0460">Magnesium</keyword>
<comment type="function">
    <text evidence="2 10 12">Catalyzes the transfer of a dimethylallyl group onto the adenine at position 37 in tRNAs that read codons beginning with uridine, leading to the formation of N6-(dimethylallyl)adenosine (i(6)A).</text>
</comment>
<feature type="binding site" evidence="10">
    <location>
        <begin position="12"/>
        <end position="19"/>
    </location>
    <ligand>
        <name>ATP</name>
        <dbReference type="ChEBI" id="CHEBI:30616"/>
    </ligand>
</feature>
<evidence type="ECO:0000256" key="3">
    <source>
        <dbReference type="ARBA" id="ARBA00005842"/>
    </source>
</evidence>
<feature type="site" description="Interaction with substrate tRNA" evidence="10">
    <location>
        <position position="126"/>
    </location>
</feature>
<evidence type="ECO:0000256" key="1">
    <source>
        <dbReference type="ARBA" id="ARBA00001946"/>
    </source>
</evidence>
<evidence type="ECO:0000256" key="6">
    <source>
        <dbReference type="ARBA" id="ARBA00022741"/>
    </source>
</evidence>
<keyword evidence="4 10" id="KW-0808">Transferase</keyword>
<comment type="similarity">
    <text evidence="3 10 13">Belongs to the IPP transferase family.</text>
</comment>
<comment type="cofactor">
    <cofactor evidence="1 10">
        <name>Mg(2+)</name>
        <dbReference type="ChEBI" id="CHEBI:18420"/>
    </cofactor>
</comment>
<keyword evidence="5 10" id="KW-0819">tRNA processing</keyword>
<dbReference type="InterPro" id="IPR027417">
    <property type="entry name" value="P-loop_NTPase"/>
</dbReference>
<evidence type="ECO:0000256" key="13">
    <source>
        <dbReference type="RuleBase" id="RU003785"/>
    </source>
</evidence>
<dbReference type="SUPFAM" id="SSF52540">
    <property type="entry name" value="P-loop containing nucleoside triphosphate hydrolases"/>
    <property type="match status" value="1"/>
</dbReference>
<evidence type="ECO:0000313" key="15">
    <source>
        <dbReference type="Proteomes" id="UP000177276"/>
    </source>
</evidence>
<keyword evidence="6 10" id="KW-0547">Nucleotide-binding</keyword>
<dbReference type="InterPro" id="IPR018022">
    <property type="entry name" value="IPT"/>
</dbReference>
<feature type="site" description="Interaction with substrate tRNA" evidence="10">
    <location>
        <position position="103"/>
    </location>
</feature>
<dbReference type="Gene3D" id="1.10.20.140">
    <property type="match status" value="1"/>
</dbReference>
<comment type="caution">
    <text evidence="10">Lacks conserved residue(s) required for the propagation of feature annotation.</text>
</comment>
<feature type="binding site" evidence="10">
    <location>
        <begin position="14"/>
        <end position="19"/>
    </location>
    <ligand>
        <name>substrate</name>
    </ligand>
</feature>
<dbReference type="InterPro" id="IPR039657">
    <property type="entry name" value="Dimethylallyltransferase"/>
</dbReference>
<dbReference type="Gene3D" id="3.40.50.300">
    <property type="entry name" value="P-loop containing nucleotide triphosphate hydrolases"/>
    <property type="match status" value="1"/>
</dbReference>
<evidence type="ECO:0000256" key="12">
    <source>
        <dbReference type="RuleBase" id="RU003784"/>
    </source>
</evidence>
<feature type="region of interest" description="Interaction with substrate tRNA" evidence="10">
    <location>
        <begin position="37"/>
        <end position="40"/>
    </location>
</feature>
<comment type="caution">
    <text evidence="14">The sequence shown here is derived from an EMBL/GenBank/DDBJ whole genome shotgun (WGS) entry which is preliminary data.</text>
</comment>
<dbReference type="GO" id="GO:0005524">
    <property type="term" value="F:ATP binding"/>
    <property type="evidence" value="ECO:0007669"/>
    <property type="project" value="UniProtKB-UniRule"/>
</dbReference>
<protein>
    <recommendedName>
        <fullName evidence="10">tRNA dimethylallyltransferase</fullName>
        <ecNumber evidence="10">2.5.1.75</ecNumber>
    </recommendedName>
    <alternativeName>
        <fullName evidence="10">Dimethylallyl diphosphate:tRNA dimethylallyltransferase</fullName>
        <shortName evidence="10">DMAPP:tRNA dimethylallyltransferase</shortName>
        <shortName evidence="10">DMATase</shortName>
    </alternativeName>
    <alternativeName>
        <fullName evidence="10">Isopentenyl-diphosphate:tRNA isopentenyltransferase</fullName>
        <shortName evidence="10">IPP transferase</shortName>
        <shortName evidence="10">IPPT</shortName>
        <shortName evidence="10">IPTase</shortName>
    </alternativeName>
</protein>
<dbReference type="AlphaFoldDB" id="A0A1G2UU22"/>
<dbReference type="PANTHER" id="PTHR11088:SF60">
    <property type="entry name" value="TRNA DIMETHYLALLYLTRANSFERASE"/>
    <property type="match status" value="1"/>
</dbReference>
<evidence type="ECO:0000256" key="4">
    <source>
        <dbReference type="ARBA" id="ARBA00022679"/>
    </source>
</evidence>
<gene>
    <name evidence="10" type="primary">miaA</name>
    <name evidence="14" type="ORF">A3G46_02615</name>
</gene>
<sequence length="301" mass="34517">MPEKSKILIVLGPTASGKSGIATALAKKFNGEIISADSRQVYKGLNIGTGKITKKEMRGMKHHLLDVTNPKKRFTVSEYINLANRAIAQIIKRGKLPIVCGGTGFYIDALLGDKQIPEAPPNQKLREKLEKKSVDELFEILKKLDPERAKTIDKQNTRRLIRAIEICKALGKVPPLRQGSAGQAKYEVLKIGINIPEIELKNRINKRIEKWFKGGLLKEVLNLHKKSLSWKRMSEIGLEYKIVSLFLQNKLSKEEMIKRMQIETHQYAKRQMTWFKRDKNTIWLPPKISLIEKEVKRFLKK</sequence>
<evidence type="ECO:0000256" key="11">
    <source>
        <dbReference type="RuleBase" id="RU003783"/>
    </source>
</evidence>
<keyword evidence="7 10" id="KW-0067">ATP-binding</keyword>
<accession>A0A1G2UU22</accession>
<comment type="subunit">
    <text evidence="10">Monomer.</text>
</comment>
<dbReference type="PANTHER" id="PTHR11088">
    <property type="entry name" value="TRNA DIMETHYLALLYLTRANSFERASE"/>
    <property type="match status" value="1"/>
</dbReference>
<evidence type="ECO:0000256" key="8">
    <source>
        <dbReference type="ARBA" id="ARBA00022842"/>
    </source>
</evidence>
<evidence type="ECO:0000313" key="14">
    <source>
        <dbReference type="EMBL" id="OHB12885.1"/>
    </source>
</evidence>
<dbReference type="GO" id="GO:0052381">
    <property type="term" value="F:tRNA dimethylallyltransferase activity"/>
    <property type="evidence" value="ECO:0007669"/>
    <property type="project" value="UniProtKB-UniRule"/>
</dbReference>
<name>A0A1G2UU22_9BACT</name>
<dbReference type="Pfam" id="PF01715">
    <property type="entry name" value="IPPT"/>
    <property type="match status" value="1"/>
</dbReference>
<evidence type="ECO:0000256" key="10">
    <source>
        <dbReference type="HAMAP-Rule" id="MF_00185"/>
    </source>
</evidence>